<sequence length="66" mass="6970">MFPTYFIFSGNIFGILVCFLKYSVAKVLPDSVAGADFSGARNHGPGSSCVSFGSNMIASEAGSFFF</sequence>
<evidence type="ECO:0000313" key="1">
    <source>
        <dbReference type="EMBL" id="KXU99846.1"/>
    </source>
</evidence>
<protein>
    <submittedName>
        <fullName evidence="1">Uncharacterized protein</fullName>
    </submittedName>
</protein>
<comment type="caution">
    <text evidence="1">The sequence shown here is derived from an EMBL/GenBank/DDBJ whole genome shotgun (WGS) entry which is preliminary data.</text>
</comment>
<dbReference type="EMBL" id="LHZB01000119">
    <property type="protein sequence ID" value="KXU99846.1"/>
    <property type="molecule type" value="Genomic_DNA"/>
</dbReference>
<accession>A0A149QRW3</accession>
<dbReference type="AlphaFoldDB" id="A0A149QRW3"/>
<name>A0A149QRW3_9PROT</name>
<organism evidence="1 2">
    <name type="scientific">Gluconobacter potus</name>
    <dbReference type="NCBI Taxonomy" id="2724927"/>
    <lineage>
        <taxon>Bacteria</taxon>
        <taxon>Pseudomonadati</taxon>
        <taxon>Pseudomonadota</taxon>
        <taxon>Alphaproteobacteria</taxon>
        <taxon>Acetobacterales</taxon>
        <taxon>Acetobacteraceae</taxon>
        <taxon>Gluconobacter</taxon>
    </lineage>
</organism>
<dbReference type="Proteomes" id="UP000075573">
    <property type="component" value="Unassembled WGS sequence"/>
</dbReference>
<reference evidence="1 2" key="1">
    <citation type="submission" date="2015-06" db="EMBL/GenBank/DDBJ databases">
        <title>Improved classification and identification of acetic acid bacteria using matrix-assisted laser desorption/ionization time-of-flight mass spectrometry; Gluconobacter nephelii and Gluconobacter uchimurae are later heterotypic synonyms of Gluconobacter japonicus and Gluconobacter oxydans, respectively.</title>
        <authorList>
            <person name="Li L."/>
            <person name="Cleenwerck I."/>
            <person name="De Vuyst L."/>
            <person name="Vandamme P."/>
        </authorList>
    </citation>
    <scope>NUCLEOTIDE SEQUENCE [LARGE SCALE GENOMIC DNA]</scope>
    <source>
        <strain evidence="1 2">LMG 1764</strain>
    </source>
</reference>
<dbReference type="PATRIC" id="fig|442.7.peg.933"/>
<proteinExistence type="predicted"/>
<evidence type="ECO:0000313" key="2">
    <source>
        <dbReference type="Proteomes" id="UP000075573"/>
    </source>
</evidence>
<gene>
    <name evidence="1" type="ORF">AD929_13930</name>
</gene>